<evidence type="ECO:0000259" key="2">
    <source>
        <dbReference type="Pfam" id="PF17678"/>
    </source>
</evidence>
<dbReference type="InterPro" id="IPR050883">
    <property type="entry name" value="PNGase"/>
</dbReference>
<dbReference type="Gene3D" id="2.70.98.10">
    <property type="match status" value="1"/>
</dbReference>
<dbReference type="Pfam" id="PF07971">
    <property type="entry name" value="Glyco_hydro_92"/>
    <property type="match status" value="1"/>
</dbReference>
<dbReference type="InterPro" id="IPR041371">
    <property type="entry name" value="GH92_N"/>
</dbReference>
<dbReference type="PANTHER" id="PTHR12143">
    <property type="entry name" value="PEPTIDE N-GLYCANASE PNGASE -RELATED"/>
    <property type="match status" value="1"/>
</dbReference>
<keyword evidence="3" id="KW-0326">Glycosidase</keyword>
<evidence type="ECO:0000313" key="4">
    <source>
        <dbReference type="Proteomes" id="UP001489897"/>
    </source>
</evidence>
<keyword evidence="4" id="KW-1185">Reference proteome</keyword>
<dbReference type="Pfam" id="PF17678">
    <property type="entry name" value="Glyco_hydro_92N"/>
    <property type="match status" value="1"/>
</dbReference>
<protein>
    <submittedName>
        <fullName evidence="3">GH92 family glycosyl hydrolase</fullName>
        <ecNumber evidence="3">3.2.1.-</ecNumber>
    </submittedName>
</protein>
<reference evidence="3 4" key="1">
    <citation type="submission" date="2024-01" db="EMBL/GenBank/DDBJ databases">
        <title>The diversity of rhizobia nodulating Mimosa spp. in eleven states of Brazil covering several biomes is determined by host plant, location, and edaphic factors.</title>
        <authorList>
            <person name="Rouws L."/>
            <person name="Barauna A."/>
            <person name="Beukes C."/>
            <person name="De Faria S.M."/>
            <person name="Gross E."/>
            <person name="Dos Reis Junior F.B."/>
            <person name="Simon M."/>
            <person name="Maluk M."/>
            <person name="Odee D.W."/>
            <person name="Kenicer G."/>
            <person name="Young J.P.W."/>
            <person name="Reis V.M."/>
            <person name="Zilli J."/>
            <person name="James E.K."/>
        </authorList>
    </citation>
    <scope>NUCLEOTIDE SEQUENCE [LARGE SCALE GENOMIC DNA]</scope>
    <source>
        <strain evidence="3 4">JPY167</strain>
    </source>
</reference>
<feature type="domain" description="Glycosyl hydrolase family 92 N-terminal" evidence="2">
    <location>
        <begin position="76"/>
        <end position="304"/>
    </location>
</feature>
<dbReference type="Gene3D" id="1.20.1610.10">
    <property type="entry name" value="alpha-1,2-mannosidases domains"/>
    <property type="match status" value="1"/>
</dbReference>
<dbReference type="EMBL" id="JAYMRV010000002">
    <property type="protein sequence ID" value="MEM5420463.1"/>
    <property type="molecule type" value="Genomic_DNA"/>
</dbReference>
<dbReference type="InterPro" id="IPR005887">
    <property type="entry name" value="GH92_a_mannosidase_put"/>
</dbReference>
<accession>A0ABU9RK62</accession>
<proteinExistence type="predicted"/>
<sequence>MIDLRRLAAATIIIGSLAGCGGDSPGQSGSAAVVADQLKAAAQVSSSTGSSSANAAVAAAEQIPVSDHGTMQLTRYVNPLIGTLASNSPNPVPAGQAGSVVPAAGLPNGMVQWAPDTNTTSAPSNSAEPGSPAGYYYDIGSIQSFSLTHMSGAGCSGNDGEFPVMPTLDATRPLAQTFSHTNEKSVAGAYAVLLDNQVKVELTATLRTGFGRFTYPDNQPSTLVLNTTYTNTQTSVAGSVAQVDARTISGSTTGGHFCGNSTNVPVYFYAEFSQPFVKTSSFNNGVAVMNFGKGATVLMKIGISYVSVANAKNNLQAENPSWDFDGVKKVADAIWNQRLNTIQVSSSDTTALTKFYTAFYHASWAPSVFSDVNGQYIGFDQKVHQVSAGHAAQYTSFSGWDIYRSLIPLKATLFPEETSDMAQSLVNDADQCGAIPHWVNDNVEDGVMPGDAGSIIVAGAYAFGARKFDTAGALRHMIQMANIPGTACNGVTTNGGRASYLQFGYITNGEWGQASSTLEYGSSDFAISQFAGALGNTAIQKMLRSRSGYWQNLLNTSLTPPLIAGRNSDGTWIPENQGSTDNYVEGNAEQYTWMVPFNPTGLFAQLGGNTPVVSRLNTFFTVLNAGTTLPNFYMGNEPTFEVPWLYNWAGSPSGTQNVVQQIMASAFGTGPNGLPGNDDLGAVSGWYVWGALGLYPEIPGVGGFAIGSPQFSSIVVHLGNGKTLRINAPGAPSANYVQGLTVNGSAHNRSWLDVDALANGATLNFAMGSSPSQWGANPADAPPSYGVPVARNVADAFNNHGISADGSTDTDGLGSDFDGSLFSYSSTALAAAGAAPGKPFVVGGASFVLSNGPLDNAVAVGQTIAMPPGTTGHSLVLLGSANNGPGSGAALVTYTDGTTTPFTLAFDDWTLNGGSAAPVDPIALTTGYRNGGNGSTDGVKTYLFAQSVPLTPGKLVASVTLPRQSSEGKLHVFGIAAAP</sequence>
<dbReference type="NCBIfam" id="TIGR01180">
    <property type="entry name" value="aman2_put"/>
    <property type="match status" value="1"/>
</dbReference>
<name>A0ABU9RK62_9BURK</name>
<dbReference type="Proteomes" id="UP001489897">
    <property type="component" value="Unassembled WGS sequence"/>
</dbReference>
<comment type="caution">
    <text evidence="3">The sequence shown here is derived from an EMBL/GenBank/DDBJ whole genome shotgun (WGS) entry which is preliminary data.</text>
</comment>
<feature type="domain" description="Glycosyl hydrolase family 92" evidence="1">
    <location>
        <begin position="310"/>
        <end position="769"/>
    </location>
</feature>
<evidence type="ECO:0000313" key="3">
    <source>
        <dbReference type="EMBL" id="MEM5420463.1"/>
    </source>
</evidence>
<dbReference type="SUPFAM" id="SSF48208">
    <property type="entry name" value="Six-hairpin glycosidases"/>
    <property type="match status" value="1"/>
</dbReference>
<dbReference type="PROSITE" id="PS51257">
    <property type="entry name" value="PROKAR_LIPOPROTEIN"/>
    <property type="match status" value="1"/>
</dbReference>
<dbReference type="GO" id="GO:0016798">
    <property type="term" value="F:hydrolase activity, acting on glycosyl bonds"/>
    <property type="evidence" value="ECO:0007669"/>
    <property type="project" value="UniProtKB-KW"/>
</dbReference>
<dbReference type="InterPro" id="IPR012939">
    <property type="entry name" value="Glyco_hydro_92"/>
</dbReference>
<dbReference type="RefSeq" id="WP_342946015.1">
    <property type="nucleotide sequence ID" value="NZ_JAYMRV010000002.1"/>
</dbReference>
<dbReference type="InterPro" id="IPR014718">
    <property type="entry name" value="GH-type_carb-bd"/>
</dbReference>
<dbReference type="EC" id="3.2.1.-" evidence="3"/>
<keyword evidence="3" id="KW-0378">Hydrolase</keyword>
<dbReference type="PANTHER" id="PTHR12143:SF39">
    <property type="entry name" value="SECRETED PROTEIN"/>
    <property type="match status" value="1"/>
</dbReference>
<organism evidence="3 4">
    <name type="scientific">Paraburkholderia ferrariae</name>
    <dbReference type="NCBI Taxonomy" id="386056"/>
    <lineage>
        <taxon>Bacteria</taxon>
        <taxon>Pseudomonadati</taxon>
        <taxon>Pseudomonadota</taxon>
        <taxon>Betaproteobacteria</taxon>
        <taxon>Burkholderiales</taxon>
        <taxon>Burkholderiaceae</taxon>
        <taxon>Paraburkholderia</taxon>
    </lineage>
</organism>
<dbReference type="InterPro" id="IPR008928">
    <property type="entry name" value="6-hairpin_glycosidase_sf"/>
</dbReference>
<evidence type="ECO:0000259" key="1">
    <source>
        <dbReference type="Pfam" id="PF07971"/>
    </source>
</evidence>
<dbReference type="Gene3D" id="3.30.2080.10">
    <property type="entry name" value="GH92 mannosidase domain"/>
    <property type="match status" value="1"/>
</dbReference>
<gene>
    <name evidence="3" type="ORF">VSR73_05205</name>
</gene>
<dbReference type="Gene3D" id="1.20.1050.60">
    <property type="entry name" value="alpha-1,2-mannosidase"/>
    <property type="match status" value="1"/>
</dbReference>